<dbReference type="EC" id="3.4.24.-" evidence="16"/>
<evidence type="ECO:0000256" key="13">
    <source>
        <dbReference type="ARBA" id="ARBA00023049"/>
    </source>
</evidence>
<comment type="cofactor">
    <cofactor evidence="16">
        <name>Zn(2+)</name>
        <dbReference type="ChEBI" id="CHEBI:29105"/>
    </cofactor>
    <text evidence="16">Binds 1 zinc ion per subunit.</text>
</comment>
<evidence type="ECO:0000313" key="21">
    <source>
        <dbReference type="Proteomes" id="UP000064967"/>
    </source>
</evidence>
<reference evidence="20 21" key="1">
    <citation type="submission" date="2015-08" db="EMBL/GenBank/DDBJ databases">
        <authorList>
            <person name="Babu N.S."/>
            <person name="Beckwith C.J."/>
            <person name="Beseler K.G."/>
            <person name="Brison A."/>
            <person name="Carone J.V."/>
            <person name="Caskin T.P."/>
            <person name="Diamond M."/>
            <person name="Durham M.E."/>
            <person name="Foxe J.M."/>
            <person name="Go M."/>
            <person name="Henderson B.A."/>
            <person name="Jones I.B."/>
            <person name="McGettigan J.A."/>
            <person name="Micheletti S.J."/>
            <person name="Nasrallah M.E."/>
            <person name="Ortiz D."/>
            <person name="Piller C.R."/>
            <person name="Privatt S.R."/>
            <person name="Schneider S.L."/>
            <person name="Sharp S."/>
            <person name="Smith T.C."/>
            <person name="Stanton J.D."/>
            <person name="Ullery H.E."/>
            <person name="Wilson R.J."/>
            <person name="Serrano M.G."/>
            <person name="Buck G."/>
            <person name="Lee V."/>
            <person name="Wang Y."/>
            <person name="Carvalho R."/>
            <person name="Voegtly L."/>
            <person name="Shi R."/>
            <person name="Duckworth R."/>
            <person name="Johnson A."/>
            <person name="Loviza R."/>
            <person name="Walstead R."/>
            <person name="Shah Z."/>
            <person name="Kiflezghi M."/>
            <person name="Wade K."/>
            <person name="Ball S.L."/>
            <person name="Bradley K.W."/>
            <person name="Asai D.J."/>
            <person name="Bowman C.A."/>
            <person name="Russell D.A."/>
            <person name="Pope W.H."/>
            <person name="Jacobs-Sera D."/>
            <person name="Hendrix R.W."/>
            <person name="Hatfull G.F."/>
        </authorList>
    </citation>
    <scope>NUCLEOTIDE SEQUENCE [LARGE SCALE GENOMIC DNA]</scope>
    <source>
        <strain evidence="20 21">DSM 27648</strain>
    </source>
</reference>
<dbReference type="InterPro" id="IPR027417">
    <property type="entry name" value="P-loop_NTPase"/>
</dbReference>
<evidence type="ECO:0000256" key="7">
    <source>
        <dbReference type="ARBA" id="ARBA00022723"/>
    </source>
</evidence>
<evidence type="ECO:0000256" key="1">
    <source>
        <dbReference type="ARBA" id="ARBA00004370"/>
    </source>
</evidence>
<evidence type="ECO:0000256" key="4">
    <source>
        <dbReference type="ARBA" id="ARBA00022519"/>
    </source>
</evidence>
<dbReference type="GO" id="GO:0004176">
    <property type="term" value="F:ATP-dependent peptidase activity"/>
    <property type="evidence" value="ECO:0007669"/>
    <property type="project" value="InterPro"/>
</dbReference>
<dbReference type="Gene3D" id="3.40.50.300">
    <property type="entry name" value="P-loop containing nucleotide triphosphate hydrolases"/>
    <property type="match status" value="1"/>
</dbReference>
<dbReference type="FunFam" id="1.20.58.760:FF:000001">
    <property type="entry name" value="ATP-dependent zinc metalloprotease FtsH"/>
    <property type="match status" value="1"/>
</dbReference>
<evidence type="ECO:0000256" key="12">
    <source>
        <dbReference type="ARBA" id="ARBA00022989"/>
    </source>
</evidence>
<dbReference type="GO" id="GO:0008270">
    <property type="term" value="F:zinc ion binding"/>
    <property type="evidence" value="ECO:0007669"/>
    <property type="project" value="UniProtKB-UniRule"/>
</dbReference>
<dbReference type="Pfam" id="PF17862">
    <property type="entry name" value="AAA_lid_3"/>
    <property type="match status" value="1"/>
</dbReference>
<dbReference type="InterPro" id="IPR003593">
    <property type="entry name" value="AAA+_ATPase"/>
</dbReference>
<dbReference type="FunFam" id="3.40.50.300:FF:000001">
    <property type="entry name" value="ATP-dependent zinc metalloprotease FtsH"/>
    <property type="match status" value="1"/>
</dbReference>
<dbReference type="Gene3D" id="1.10.8.60">
    <property type="match status" value="1"/>
</dbReference>
<evidence type="ECO:0000313" key="20">
    <source>
        <dbReference type="EMBL" id="AKU98907.1"/>
    </source>
</evidence>
<keyword evidence="6 16" id="KW-0812">Transmembrane</keyword>
<dbReference type="CDD" id="cd19501">
    <property type="entry name" value="RecA-like_FtsH"/>
    <property type="match status" value="1"/>
</dbReference>
<gene>
    <name evidence="16" type="primary">ftsH</name>
    <name evidence="20" type="ORF">AKJ09_05571</name>
</gene>
<keyword evidence="20" id="KW-0132">Cell division</keyword>
<organism evidence="20 21">
    <name type="scientific">Labilithrix luteola</name>
    <dbReference type="NCBI Taxonomy" id="1391654"/>
    <lineage>
        <taxon>Bacteria</taxon>
        <taxon>Pseudomonadati</taxon>
        <taxon>Myxococcota</taxon>
        <taxon>Polyangia</taxon>
        <taxon>Polyangiales</taxon>
        <taxon>Labilitrichaceae</taxon>
        <taxon>Labilithrix</taxon>
    </lineage>
</organism>
<evidence type="ECO:0000256" key="3">
    <source>
        <dbReference type="ARBA" id="ARBA00022475"/>
    </source>
</evidence>
<keyword evidence="20" id="KW-0131">Cell cycle</keyword>
<keyword evidence="4" id="KW-0997">Cell inner membrane</keyword>
<dbReference type="InterPro" id="IPR005936">
    <property type="entry name" value="FtsH"/>
</dbReference>
<dbReference type="SMART" id="SM00382">
    <property type="entry name" value="AAA"/>
    <property type="match status" value="1"/>
</dbReference>
<dbReference type="GO" id="GO:0016887">
    <property type="term" value="F:ATP hydrolysis activity"/>
    <property type="evidence" value="ECO:0007669"/>
    <property type="project" value="UniProtKB-UniRule"/>
</dbReference>
<feature type="binding site" evidence="16">
    <location>
        <position position="509"/>
    </location>
    <ligand>
        <name>Zn(2+)</name>
        <dbReference type="ChEBI" id="CHEBI:29105"/>
        <note>catalytic</note>
    </ligand>
</feature>
<dbReference type="GO" id="GO:0006508">
    <property type="term" value="P:proteolysis"/>
    <property type="evidence" value="ECO:0007669"/>
    <property type="project" value="UniProtKB-KW"/>
</dbReference>
<evidence type="ECO:0000256" key="14">
    <source>
        <dbReference type="ARBA" id="ARBA00023136"/>
    </source>
</evidence>
<sequence length="639" mass="69306">MAEPSEKKKLVFTIIYGLLSVGLLIAAQSFVSADTRAREVPYSEFLTLLRGDKVERVELRSTQLVGALKESEGKTSLGTPKLVNTGRLPGIDETPLLKEMEDHHVSFEGKVEAPSVWRSAMLWALPILLLVAPWVIGLRLMKRAGAGTPLSVGRNKSKVYDVTQDGRVTFADVAGVDEARAELVEIVDYLREPKKYQSLGARVPKGVLLVGPPGTGKTLLAKAVAGEAGVPFFALSASTFIEMFVGVGAARVRDLFEQAKQRAPCIVFIDELDAIGRSRAGAVAVAHEEREQTLNQLLVEMDGFDANAGVLLMAASNRPEVLDPALLRPGRFDRQVVVDRPDVRGREAILLVHARKVALAPEAELGIVARMTPGMVGADLANVVNEAALAAARRSADVVGQQDLVSAVDRMQLGLEKRALVMTPDEKRRVAVHESGHALVAISTKSDPVHRVTIIPRSIGALGATLQLPTDERRLMTLSELEDRLCVMMGGRVAEELELGEVSTGAQNDLERASETARQMVCRFGMSGKLGPLAFGRTGSMRFFETGAEERNFSERTAEAIDDEVRRVVDEQHERARQILKRRREVLLGIAEALLAKETLSREELDAIVVEAESRTQLRTADPASPTTPSAQGPTSKLG</sequence>
<dbReference type="OrthoDB" id="9809379at2"/>
<dbReference type="InterPro" id="IPR003959">
    <property type="entry name" value="ATPase_AAA_core"/>
</dbReference>
<dbReference type="HAMAP" id="MF_01458">
    <property type="entry name" value="FtsH"/>
    <property type="match status" value="1"/>
</dbReference>
<feature type="domain" description="AAA+ ATPase" evidence="19">
    <location>
        <begin position="203"/>
        <end position="342"/>
    </location>
</feature>
<comment type="similarity">
    <text evidence="15 16">In the central section; belongs to the AAA ATPase family.</text>
</comment>
<keyword evidence="5 16" id="KW-0645">Protease</keyword>
<keyword evidence="12 16" id="KW-1133">Transmembrane helix</keyword>
<keyword evidence="10 16" id="KW-0862">Zinc</keyword>
<dbReference type="PANTHER" id="PTHR23076">
    <property type="entry name" value="METALLOPROTEASE M41 FTSH"/>
    <property type="match status" value="1"/>
</dbReference>
<evidence type="ECO:0000256" key="15">
    <source>
        <dbReference type="ARBA" id="ARBA00061570"/>
    </source>
</evidence>
<evidence type="ECO:0000256" key="18">
    <source>
        <dbReference type="SAM" id="MobiDB-lite"/>
    </source>
</evidence>
<evidence type="ECO:0000256" key="10">
    <source>
        <dbReference type="ARBA" id="ARBA00022833"/>
    </source>
</evidence>
<dbReference type="NCBIfam" id="TIGR01241">
    <property type="entry name" value="FtsH_fam"/>
    <property type="match status" value="1"/>
</dbReference>
<feature type="binding site" evidence="16">
    <location>
        <begin position="211"/>
        <end position="218"/>
    </location>
    <ligand>
        <name>ATP</name>
        <dbReference type="ChEBI" id="CHEBI:30616"/>
    </ligand>
</feature>
<dbReference type="Gene3D" id="3.30.720.210">
    <property type="match status" value="1"/>
</dbReference>
<keyword evidence="14 16" id="KW-0472">Membrane</keyword>
<keyword evidence="11 16" id="KW-0067">ATP-binding</keyword>
<dbReference type="GO" id="GO:0030163">
    <property type="term" value="P:protein catabolic process"/>
    <property type="evidence" value="ECO:0007669"/>
    <property type="project" value="UniProtKB-UniRule"/>
</dbReference>
<name>A0A0K1PZI6_9BACT</name>
<keyword evidence="7 16" id="KW-0479">Metal-binding</keyword>
<dbReference type="GO" id="GO:0051301">
    <property type="term" value="P:cell division"/>
    <property type="evidence" value="ECO:0007669"/>
    <property type="project" value="UniProtKB-KW"/>
</dbReference>
<feature type="region of interest" description="Disordered" evidence="18">
    <location>
        <begin position="614"/>
        <end position="639"/>
    </location>
</feature>
<evidence type="ECO:0000256" key="6">
    <source>
        <dbReference type="ARBA" id="ARBA00022692"/>
    </source>
</evidence>
<evidence type="ECO:0000256" key="8">
    <source>
        <dbReference type="ARBA" id="ARBA00022741"/>
    </source>
</evidence>
<dbReference type="InterPro" id="IPR041569">
    <property type="entry name" value="AAA_lid_3"/>
</dbReference>
<dbReference type="InterPro" id="IPR037219">
    <property type="entry name" value="Peptidase_M41-like"/>
</dbReference>
<dbReference type="GO" id="GO:0005886">
    <property type="term" value="C:plasma membrane"/>
    <property type="evidence" value="ECO:0007669"/>
    <property type="project" value="UniProtKB-SubCell"/>
</dbReference>
<comment type="caution">
    <text evidence="16">Lacks conserved residue(s) required for the propagation of feature annotation.</text>
</comment>
<dbReference type="RefSeq" id="WP_146650020.1">
    <property type="nucleotide sequence ID" value="NZ_CP012333.1"/>
</dbReference>
<comment type="similarity">
    <text evidence="17">Belongs to the AAA ATPase family.</text>
</comment>
<dbReference type="FunFam" id="1.10.8.60:FF:000001">
    <property type="entry name" value="ATP-dependent zinc metalloprotease FtsH"/>
    <property type="match status" value="1"/>
</dbReference>
<evidence type="ECO:0000256" key="9">
    <source>
        <dbReference type="ARBA" id="ARBA00022801"/>
    </source>
</evidence>
<dbReference type="EMBL" id="CP012333">
    <property type="protein sequence ID" value="AKU98907.1"/>
    <property type="molecule type" value="Genomic_DNA"/>
</dbReference>
<comment type="function">
    <text evidence="16">Acts as a processive, ATP-dependent zinc metallopeptidase for both cytoplasmic and membrane proteins. Plays a role in the quality control of integral membrane proteins.</text>
</comment>
<keyword evidence="9 16" id="KW-0378">Hydrolase</keyword>
<proteinExistence type="inferred from homology"/>
<dbReference type="GO" id="GO:0004222">
    <property type="term" value="F:metalloendopeptidase activity"/>
    <property type="evidence" value="ECO:0007669"/>
    <property type="project" value="InterPro"/>
</dbReference>
<dbReference type="InterPro" id="IPR003960">
    <property type="entry name" value="ATPase_AAA_CS"/>
</dbReference>
<dbReference type="Pfam" id="PF06480">
    <property type="entry name" value="FtsH_ext"/>
    <property type="match status" value="1"/>
</dbReference>
<feature type="active site" evidence="16">
    <location>
        <position position="434"/>
    </location>
</feature>
<dbReference type="KEGG" id="llu:AKJ09_05571"/>
<feature type="transmembrane region" description="Helical" evidence="16">
    <location>
        <begin position="120"/>
        <end position="141"/>
    </location>
</feature>
<feature type="binding site" evidence="16">
    <location>
        <position position="433"/>
    </location>
    <ligand>
        <name>Zn(2+)</name>
        <dbReference type="ChEBI" id="CHEBI:29105"/>
        <note>catalytic</note>
    </ligand>
</feature>
<dbReference type="SUPFAM" id="SSF140990">
    <property type="entry name" value="FtsH protease domain-like"/>
    <property type="match status" value="1"/>
</dbReference>
<evidence type="ECO:0000256" key="11">
    <source>
        <dbReference type="ARBA" id="ARBA00022840"/>
    </source>
</evidence>
<keyword evidence="21" id="KW-1185">Reference proteome</keyword>
<dbReference type="PATRIC" id="fig|1391654.3.peg.5649"/>
<evidence type="ECO:0000259" key="19">
    <source>
        <dbReference type="SMART" id="SM00382"/>
    </source>
</evidence>
<dbReference type="SUPFAM" id="SSF52540">
    <property type="entry name" value="P-loop containing nucleoside triphosphate hydrolases"/>
    <property type="match status" value="1"/>
</dbReference>
<feature type="binding site" evidence="16">
    <location>
        <position position="437"/>
    </location>
    <ligand>
        <name>Zn(2+)</name>
        <dbReference type="ChEBI" id="CHEBI:29105"/>
        <note>catalytic</note>
    </ligand>
</feature>
<dbReference type="STRING" id="1391654.AKJ09_05571"/>
<dbReference type="Gene3D" id="1.20.58.760">
    <property type="entry name" value="Peptidase M41"/>
    <property type="match status" value="1"/>
</dbReference>
<dbReference type="GO" id="GO:0005524">
    <property type="term" value="F:ATP binding"/>
    <property type="evidence" value="ECO:0007669"/>
    <property type="project" value="UniProtKB-UniRule"/>
</dbReference>
<dbReference type="PANTHER" id="PTHR23076:SF97">
    <property type="entry name" value="ATP-DEPENDENT ZINC METALLOPROTEASE YME1L1"/>
    <property type="match status" value="1"/>
</dbReference>
<dbReference type="InterPro" id="IPR011546">
    <property type="entry name" value="Pept_M41_FtsH_extracell"/>
</dbReference>
<protein>
    <recommendedName>
        <fullName evidence="16">ATP-dependent zinc metalloprotease FtsH</fullName>
        <ecNumber evidence="16">3.4.24.-</ecNumber>
    </recommendedName>
</protein>
<keyword evidence="3 16" id="KW-1003">Cell membrane</keyword>
<comment type="similarity">
    <text evidence="2 16">In the C-terminal section; belongs to the peptidase M41 family.</text>
</comment>
<comment type="subcellular location">
    <subcellularLocation>
        <location evidence="16">Cell membrane</location>
        <topology evidence="16">Multi-pass membrane protein</topology>
        <orientation evidence="16">Cytoplasmic side</orientation>
    </subcellularLocation>
    <subcellularLocation>
        <location evidence="1">Membrane</location>
    </subcellularLocation>
</comment>
<evidence type="ECO:0000256" key="16">
    <source>
        <dbReference type="HAMAP-Rule" id="MF_01458"/>
    </source>
</evidence>
<dbReference type="PROSITE" id="PS00674">
    <property type="entry name" value="AAA"/>
    <property type="match status" value="1"/>
</dbReference>
<dbReference type="InterPro" id="IPR000642">
    <property type="entry name" value="Peptidase_M41"/>
</dbReference>
<accession>A0A0K1PZI6</accession>
<comment type="subunit">
    <text evidence="16">Homohexamer.</text>
</comment>
<evidence type="ECO:0000256" key="2">
    <source>
        <dbReference type="ARBA" id="ARBA00010044"/>
    </source>
</evidence>
<keyword evidence="13 16" id="KW-0482">Metalloprotease</keyword>
<evidence type="ECO:0000256" key="17">
    <source>
        <dbReference type="RuleBase" id="RU003651"/>
    </source>
</evidence>
<feature type="compositionally biased region" description="Polar residues" evidence="18">
    <location>
        <begin position="615"/>
        <end position="639"/>
    </location>
</feature>
<evidence type="ECO:0000256" key="5">
    <source>
        <dbReference type="ARBA" id="ARBA00022670"/>
    </source>
</evidence>
<keyword evidence="8 16" id="KW-0547">Nucleotide-binding</keyword>
<dbReference type="Proteomes" id="UP000064967">
    <property type="component" value="Chromosome"/>
</dbReference>
<dbReference type="Pfam" id="PF01434">
    <property type="entry name" value="Peptidase_M41"/>
    <property type="match status" value="1"/>
</dbReference>
<dbReference type="AlphaFoldDB" id="A0A0K1PZI6"/>
<dbReference type="Pfam" id="PF00004">
    <property type="entry name" value="AAA"/>
    <property type="match status" value="1"/>
</dbReference>